<dbReference type="AlphaFoldDB" id="A0A6B2K6H1"/>
<name>A0A6B2K6H1_9RHOB</name>
<sequence>MNILQKLSLVAAIVAVGLISYLAGTRAKQVTFGISSEAELELVNRAMSLFETGKFGRECSFDSGTDLDGLLRLGETARRNAITDCLKGTGTQMLRIERNADQFSASRLCETDGFFYEITEFASIHDLRDEDEGKFESFWGGPGYCIVTSITGDRPFSDD</sequence>
<protein>
    <submittedName>
        <fullName evidence="1">Uncharacterized protein</fullName>
    </submittedName>
</protein>
<comment type="caution">
    <text evidence="1">The sequence shown here is derived from an EMBL/GenBank/DDBJ whole genome shotgun (WGS) entry which is preliminary data.</text>
</comment>
<evidence type="ECO:0000313" key="2">
    <source>
        <dbReference type="Proteomes" id="UP000474757"/>
    </source>
</evidence>
<keyword evidence="2" id="KW-1185">Reference proteome</keyword>
<organism evidence="1 2">
    <name type="scientific">Pseudoroseicyclus tamaricis</name>
    <dbReference type="NCBI Taxonomy" id="2705421"/>
    <lineage>
        <taxon>Bacteria</taxon>
        <taxon>Pseudomonadati</taxon>
        <taxon>Pseudomonadota</taxon>
        <taxon>Alphaproteobacteria</taxon>
        <taxon>Rhodobacterales</taxon>
        <taxon>Paracoccaceae</taxon>
        <taxon>Pseudoroseicyclus</taxon>
    </lineage>
</organism>
<proteinExistence type="predicted"/>
<gene>
    <name evidence="1" type="ORF">GZA08_16070</name>
</gene>
<reference evidence="1 2" key="1">
    <citation type="submission" date="2020-02" db="EMBL/GenBank/DDBJ databases">
        <title>Pseudoroseicyclus tamarix, sp. nov., isolated from offshore sediment of a Tamarix chinensis forest.</title>
        <authorList>
            <person name="Gai Y."/>
        </authorList>
    </citation>
    <scope>NUCLEOTIDE SEQUENCE [LARGE SCALE GENOMIC DNA]</scope>
    <source>
        <strain evidence="1 2">CLL3-39</strain>
    </source>
</reference>
<dbReference type="Proteomes" id="UP000474757">
    <property type="component" value="Unassembled WGS sequence"/>
</dbReference>
<evidence type="ECO:0000313" key="1">
    <source>
        <dbReference type="EMBL" id="NDV02486.1"/>
    </source>
</evidence>
<dbReference type="RefSeq" id="WP_163895519.1">
    <property type="nucleotide sequence ID" value="NZ_JAAFYS010000004.1"/>
</dbReference>
<dbReference type="EMBL" id="JAAGAB010000004">
    <property type="protein sequence ID" value="NDV02486.1"/>
    <property type="molecule type" value="Genomic_DNA"/>
</dbReference>
<accession>A0A6B2K6H1</accession>